<protein>
    <submittedName>
        <fullName evidence="2">Uncharacterized protein</fullName>
    </submittedName>
</protein>
<dbReference type="AlphaFoldDB" id="A0A8K0JG58"/>
<keyword evidence="3" id="KW-1185">Reference proteome</keyword>
<dbReference type="EMBL" id="JABELV010000261">
    <property type="protein sequence ID" value="KAG7527582.1"/>
    <property type="molecule type" value="Genomic_DNA"/>
</dbReference>
<reference evidence="2" key="1">
    <citation type="submission" date="2020-04" db="EMBL/GenBank/DDBJ databases">
        <title>Analysis of mating type loci in Filobasidium floriforme.</title>
        <authorList>
            <person name="Nowrousian M."/>
        </authorList>
    </citation>
    <scope>NUCLEOTIDE SEQUENCE</scope>
    <source>
        <strain evidence="2">CBS 6242</strain>
    </source>
</reference>
<comment type="caution">
    <text evidence="2">The sequence shown here is derived from an EMBL/GenBank/DDBJ whole genome shotgun (WGS) entry which is preliminary data.</text>
</comment>
<accession>A0A8K0JG58</accession>
<evidence type="ECO:0000313" key="3">
    <source>
        <dbReference type="Proteomes" id="UP000812966"/>
    </source>
</evidence>
<gene>
    <name evidence="2" type="ORF">FFLO_06788</name>
</gene>
<feature type="compositionally biased region" description="Low complexity" evidence="1">
    <location>
        <begin position="90"/>
        <end position="100"/>
    </location>
</feature>
<feature type="region of interest" description="Disordered" evidence="1">
    <location>
        <begin position="90"/>
        <end position="113"/>
    </location>
</feature>
<organism evidence="2 3">
    <name type="scientific">Filobasidium floriforme</name>
    <dbReference type="NCBI Taxonomy" id="5210"/>
    <lineage>
        <taxon>Eukaryota</taxon>
        <taxon>Fungi</taxon>
        <taxon>Dikarya</taxon>
        <taxon>Basidiomycota</taxon>
        <taxon>Agaricomycotina</taxon>
        <taxon>Tremellomycetes</taxon>
        <taxon>Filobasidiales</taxon>
        <taxon>Filobasidiaceae</taxon>
        <taxon>Filobasidium</taxon>
    </lineage>
</organism>
<feature type="region of interest" description="Disordered" evidence="1">
    <location>
        <begin position="37"/>
        <end position="68"/>
    </location>
</feature>
<proteinExistence type="predicted"/>
<sequence>MISCFLPLPLYCLAAVDLCLLGDPDGNSALSLLMSFSGSSTSLSSPSSRPSPSRSPSIYSPSPSTPPFSSPIVAPLSYTSFVFAHLYSRPAVPSRPRPSVDCAEPRQPLSDLV</sequence>
<name>A0A8K0JG58_9TREE</name>
<evidence type="ECO:0000313" key="2">
    <source>
        <dbReference type="EMBL" id="KAG7527582.1"/>
    </source>
</evidence>
<evidence type="ECO:0000256" key="1">
    <source>
        <dbReference type="SAM" id="MobiDB-lite"/>
    </source>
</evidence>
<feature type="compositionally biased region" description="Low complexity" evidence="1">
    <location>
        <begin position="37"/>
        <end position="62"/>
    </location>
</feature>
<dbReference type="Proteomes" id="UP000812966">
    <property type="component" value="Unassembled WGS sequence"/>
</dbReference>